<dbReference type="PROSITE" id="PS51186">
    <property type="entry name" value="GNAT"/>
    <property type="match status" value="1"/>
</dbReference>
<dbReference type="SUPFAM" id="SSF55729">
    <property type="entry name" value="Acyl-CoA N-acyltransferases (Nat)"/>
    <property type="match status" value="1"/>
</dbReference>
<evidence type="ECO:0000259" key="1">
    <source>
        <dbReference type="PROSITE" id="PS51186"/>
    </source>
</evidence>
<dbReference type="STRING" id="56730.IE4872_CH02956"/>
<dbReference type="PANTHER" id="PTHR43792:SF1">
    <property type="entry name" value="N-ACETYLTRANSFERASE DOMAIN-CONTAINING PROTEIN"/>
    <property type="match status" value="1"/>
</dbReference>
<dbReference type="InterPro" id="IPR051531">
    <property type="entry name" value="N-acetyltransferase"/>
</dbReference>
<organism evidence="2 3">
    <name type="scientific">Rhizobium gallicum</name>
    <dbReference type="NCBI Taxonomy" id="56730"/>
    <lineage>
        <taxon>Bacteria</taxon>
        <taxon>Pseudomonadati</taxon>
        <taxon>Pseudomonadota</taxon>
        <taxon>Alphaproteobacteria</taxon>
        <taxon>Hyphomicrobiales</taxon>
        <taxon>Rhizobiaceae</taxon>
        <taxon>Rhizobium/Agrobacterium group</taxon>
        <taxon>Rhizobium</taxon>
    </lineage>
</organism>
<dbReference type="PANTHER" id="PTHR43792">
    <property type="entry name" value="GNAT FAMILY, PUTATIVE (AFU_ORTHOLOGUE AFUA_3G00765)-RELATED-RELATED"/>
    <property type="match status" value="1"/>
</dbReference>
<dbReference type="Proteomes" id="UP000184749">
    <property type="component" value="Chromosome"/>
</dbReference>
<dbReference type="Gene3D" id="3.40.630.30">
    <property type="match status" value="1"/>
</dbReference>
<proteinExistence type="predicted"/>
<keyword evidence="2" id="KW-0808">Transferase</keyword>
<dbReference type="GO" id="GO:0016747">
    <property type="term" value="F:acyltransferase activity, transferring groups other than amino-acyl groups"/>
    <property type="evidence" value="ECO:0007669"/>
    <property type="project" value="InterPro"/>
</dbReference>
<sequence>MIATDRLKLRAWREADKPLLGVIHAGPEVMQFLGGMKTATETSDIVEQLMRLSEVGEPIFWAVERIGDGALLGAVGLHRLGTDFPFGPALEVGWRLARDHWGKGYATEAARAALDYAFGSLDAPRVYAFTALANKRSEAVMQRLGMKKVEGGEFAHPDLLPTDPSSMHMLYVAERTVRHSGT</sequence>
<name>A0A1L5NKZ7_9HYPH</name>
<dbReference type="Pfam" id="PF13302">
    <property type="entry name" value="Acetyltransf_3"/>
    <property type="match status" value="1"/>
</dbReference>
<dbReference type="RefSeq" id="WP_074069188.1">
    <property type="nucleotide sequence ID" value="NZ_CP017101.1"/>
</dbReference>
<evidence type="ECO:0000313" key="2">
    <source>
        <dbReference type="EMBL" id="APO68558.1"/>
    </source>
</evidence>
<dbReference type="EMBL" id="CP017101">
    <property type="protein sequence ID" value="APO68558.1"/>
    <property type="molecule type" value="Genomic_DNA"/>
</dbReference>
<dbReference type="AlphaFoldDB" id="A0A1L5NKZ7"/>
<accession>A0A1L5NKZ7</accession>
<dbReference type="InterPro" id="IPR000182">
    <property type="entry name" value="GNAT_dom"/>
</dbReference>
<reference evidence="2 3" key="1">
    <citation type="submission" date="2016-09" db="EMBL/GenBank/DDBJ databases">
        <title>The complete genome sequences of Rhizobium gallicum, symbiovars gallicum and phaseoli, symbionts associated to common bean (Phaseolus vulgaris).</title>
        <authorList>
            <person name="Bustos P."/>
            <person name="Santamaria R.I."/>
            <person name="Perez-Carrascal O.M."/>
            <person name="Juarez S."/>
            <person name="Lozano L."/>
            <person name="Martinez-Flores I."/>
            <person name="Martinez-Romero E."/>
            <person name="Cevallos M."/>
            <person name="Romero D."/>
            <person name="Davila G."/>
            <person name="Gonzalez V."/>
        </authorList>
    </citation>
    <scope>NUCLEOTIDE SEQUENCE [LARGE SCALE GENOMIC DNA]</scope>
    <source>
        <strain evidence="2 3">IE4872</strain>
    </source>
</reference>
<dbReference type="InterPro" id="IPR016181">
    <property type="entry name" value="Acyl_CoA_acyltransferase"/>
</dbReference>
<feature type="domain" description="N-acetyltransferase" evidence="1">
    <location>
        <begin position="7"/>
        <end position="174"/>
    </location>
</feature>
<gene>
    <name evidence="2" type="ORF">IE4872_CH02956</name>
</gene>
<protein>
    <submittedName>
        <fullName evidence="2">GCN5-related N-acetyltransferase protein</fullName>
    </submittedName>
</protein>
<evidence type="ECO:0000313" key="3">
    <source>
        <dbReference type="Proteomes" id="UP000184749"/>
    </source>
</evidence>